<dbReference type="PANTHER" id="PTHR43798:SF33">
    <property type="entry name" value="HYDROLASE, PUTATIVE (AFU_ORTHOLOGUE AFUA_2G14860)-RELATED"/>
    <property type="match status" value="1"/>
</dbReference>
<proteinExistence type="predicted"/>
<reference evidence="2 3" key="1">
    <citation type="submission" date="2017-01" db="EMBL/GenBank/DDBJ databases">
        <authorList>
            <person name="Mah S.A."/>
            <person name="Swanson W.J."/>
            <person name="Moy G.W."/>
            <person name="Vacquier V.D."/>
        </authorList>
    </citation>
    <scope>NUCLEOTIDE SEQUENCE [LARGE SCALE GENOMIC DNA]</scope>
    <source>
        <strain evidence="2 3">DSM 26375</strain>
    </source>
</reference>
<sequence length="288" mass="31153">MTTKHRFTASDGASIAYVDQGEGLPLLCLSGLTRNTSDFDYMLPHLPAGWRVIRMDYRGRGESDWTGAATYTVPREGKDAVELLDHLGIGRAAVLGTSRGGMIGMFLGATAKERVAGLCLNDVGPQLDWEGLGRIKDYVGRNPAARTIEEYAAVLPAGNPGMDNVPESRWLEEAQRHAMPDGKGGLKINYDPALRESFLDAFKNGSPDLWPLFDACAGMPLALIRGANTDLLGAEATAEMRRRRPDMIFAEVPDRAHIPFLDEPEAVAALGEWLAAVRARGSLSSSSL</sequence>
<gene>
    <name evidence="2" type="ORF">SAMN05421774_105280</name>
</gene>
<dbReference type="AlphaFoldDB" id="A0A1N7PIA5"/>
<dbReference type="InterPro" id="IPR000073">
    <property type="entry name" value="AB_hydrolase_1"/>
</dbReference>
<evidence type="ECO:0000313" key="2">
    <source>
        <dbReference type="EMBL" id="SIT10312.1"/>
    </source>
</evidence>
<keyword evidence="3" id="KW-1185">Reference proteome</keyword>
<dbReference type="SUPFAM" id="SSF53474">
    <property type="entry name" value="alpha/beta-Hydrolases"/>
    <property type="match status" value="1"/>
</dbReference>
<evidence type="ECO:0000259" key="1">
    <source>
        <dbReference type="Pfam" id="PF00561"/>
    </source>
</evidence>
<organism evidence="2 3">
    <name type="scientific">Gemmobacter megaterium</name>
    <dbReference type="NCBI Taxonomy" id="1086013"/>
    <lineage>
        <taxon>Bacteria</taxon>
        <taxon>Pseudomonadati</taxon>
        <taxon>Pseudomonadota</taxon>
        <taxon>Alphaproteobacteria</taxon>
        <taxon>Rhodobacterales</taxon>
        <taxon>Paracoccaceae</taxon>
        <taxon>Gemmobacter</taxon>
    </lineage>
</organism>
<accession>A0A1N7PIA5</accession>
<dbReference type="InterPro" id="IPR029058">
    <property type="entry name" value="AB_hydrolase_fold"/>
</dbReference>
<feature type="domain" description="AB hydrolase-1" evidence="1">
    <location>
        <begin position="25"/>
        <end position="264"/>
    </location>
</feature>
<dbReference type="InterPro" id="IPR050266">
    <property type="entry name" value="AB_hydrolase_sf"/>
</dbReference>
<dbReference type="Pfam" id="PF00561">
    <property type="entry name" value="Abhydrolase_1"/>
    <property type="match status" value="1"/>
</dbReference>
<dbReference type="EMBL" id="FTOT01000005">
    <property type="protein sequence ID" value="SIT10312.1"/>
    <property type="molecule type" value="Genomic_DNA"/>
</dbReference>
<dbReference type="RefSeq" id="WP_076532242.1">
    <property type="nucleotide sequence ID" value="NZ_BMEH01000005.1"/>
</dbReference>
<dbReference type="PANTHER" id="PTHR43798">
    <property type="entry name" value="MONOACYLGLYCEROL LIPASE"/>
    <property type="match status" value="1"/>
</dbReference>
<dbReference type="STRING" id="1086013.SAMN05421774_105280"/>
<dbReference type="GO" id="GO:0047372">
    <property type="term" value="F:monoacylglycerol lipase activity"/>
    <property type="evidence" value="ECO:0007669"/>
    <property type="project" value="TreeGrafter"/>
</dbReference>
<dbReference type="GO" id="GO:0016020">
    <property type="term" value="C:membrane"/>
    <property type="evidence" value="ECO:0007669"/>
    <property type="project" value="TreeGrafter"/>
</dbReference>
<evidence type="ECO:0000313" key="3">
    <source>
        <dbReference type="Proteomes" id="UP000186141"/>
    </source>
</evidence>
<dbReference type="Gene3D" id="3.40.50.1820">
    <property type="entry name" value="alpha/beta hydrolase"/>
    <property type="match status" value="1"/>
</dbReference>
<dbReference type="Proteomes" id="UP000186141">
    <property type="component" value="Unassembled WGS sequence"/>
</dbReference>
<dbReference type="GO" id="GO:0046464">
    <property type="term" value="P:acylglycerol catabolic process"/>
    <property type="evidence" value="ECO:0007669"/>
    <property type="project" value="TreeGrafter"/>
</dbReference>
<dbReference type="OrthoDB" id="9791366at2"/>
<name>A0A1N7PIA5_9RHOB</name>
<protein>
    <submittedName>
        <fullName evidence="2">Pimeloyl-ACP methyl ester carboxylesterase</fullName>
    </submittedName>
</protein>